<evidence type="ECO:0000313" key="2">
    <source>
        <dbReference type="Proteomes" id="UP000015104"/>
    </source>
</evidence>
<dbReference type="EMBL" id="CAEY01000175">
    <property type="status" value="NOT_ANNOTATED_CDS"/>
    <property type="molecule type" value="Genomic_DNA"/>
</dbReference>
<reference evidence="1" key="2">
    <citation type="submission" date="2015-06" db="UniProtKB">
        <authorList>
            <consortium name="EnsemblMetazoa"/>
        </authorList>
    </citation>
    <scope>IDENTIFICATION</scope>
</reference>
<reference evidence="2" key="1">
    <citation type="submission" date="2011-08" db="EMBL/GenBank/DDBJ databases">
        <authorList>
            <person name="Rombauts S."/>
        </authorList>
    </citation>
    <scope>NUCLEOTIDE SEQUENCE</scope>
    <source>
        <strain evidence="2">London</strain>
    </source>
</reference>
<dbReference type="AlphaFoldDB" id="T1KK89"/>
<dbReference type="HOGENOM" id="CLU_3208230_0_0_1"/>
<evidence type="ECO:0000313" key="1">
    <source>
        <dbReference type="EnsemblMetazoa" id="tetur13g02820.1"/>
    </source>
</evidence>
<keyword evidence="2" id="KW-1185">Reference proteome</keyword>
<dbReference type="Proteomes" id="UP000015104">
    <property type="component" value="Unassembled WGS sequence"/>
</dbReference>
<sequence length="45" mass="5047">MAYTIKVNQRVKELSFGTKLCLKKLTRKGILKMPSDSSGKSVDFV</sequence>
<proteinExistence type="predicted"/>
<name>T1KK89_TETUR</name>
<dbReference type="EnsemblMetazoa" id="tetur13g02820.1">
    <property type="protein sequence ID" value="tetur13g02820.1"/>
    <property type="gene ID" value="tetur13g02820"/>
</dbReference>
<protein>
    <submittedName>
        <fullName evidence="1">Uncharacterized protein</fullName>
    </submittedName>
</protein>
<organism evidence="1 2">
    <name type="scientific">Tetranychus urticae</name>
    <name type="common">Two-spotted spider mite</name>
    <dbReference type="NCBI Taxonomy" id="32264"/>
    <lineage>
        <taxon>Eukaryota</taxon>
        <taxon>Metazoa</taxon>
        <taxon>Ecdysozoa</taxon>
        <taxon>Arthropoda</taxon>
        <taxon>Chelicerata</taxon>
        <taxon>Arachnida</taxon>
        <taxon>Acari</taxon>
        <taxon>Acariformes</taxon>
        <taxon>Trombidiformes</taxon>
        <taxon>Prostigmata</taxon>
        <taxon>Eleutherengona</taxon>
        <taxon>Raphignathae</taxon>
        <taxon>Tetranychoidea</taxon>
        <taxon>Tetranychidae</taxon>
        <taxon>Tetranychus</taxon>
    </lineage>
</organism>
<accession>T1KK89</accession>